<comment type="caution">
    <text evidence="2">The sequence shown here is derived from an EMBL/GenBank/DDBJ whole genome shotgun (WGS) entry which is preliminary data.</text>
</comment>
<proteinExistence type="predicted"/>
<protein>
    <submittedName>
        <fullName evidence="2">Transposase</fullName>
    </submittedName>
</protein>
<organism evidence="2 3">
    <name type="scientific">Mycolicibacterium thermoresistibile</name>
    <name type="common">Mycobacterium thermoresistibile</name>
    <dbReference type="NCBI Taxonomy" id="1797"/>
    <lineage>
        <taxon>Bacteria</taxon>
        <taxon>Bacillati</taxon>
        <taxon>Actinomycetota</taxon>
        <taxon>Actinomycetes</taxon>
        <taxon>Mycobacteriales</taxon>
        <taxon>Mycobacteriaceae</taxon>
        <taxon>Mycolicibacterium</taxon>
    </lineage>
</organism>
<evidence type="ECO:0000313" key="3">
    <source>
        <dbReference type="Proteomes" id="UP000069654"/>
    </source>
</evidence>
<dbReference type="GO" id="GO:0003677">
    <property type="term" value="F:DNA binding"/>
    <property type="evidence" value="ECO:0007669"/>
    <property type="project" value="InterPro"/>
</dbReference>
<dbReference type="GO" id="GO:0004803">
    <property type="term" value="F:transposase activity"/>
    <property type="evidence" value="ECO:0007669"/>
    <property type="project" value="InterPro"/>
</dbReference>
<dbReference type="AlphaFoldDB" id="A0A100XJI2"/>
<evidence type="ECO:0000259" key="1">
    <source>
        <dbReference type="Pfam" id="PF01609"/>
    </source>
</evidence>
<reference evidence="3" key="2">
    <citation type="submission" date="2016-02" db="EMBL/GenBank/DDBJ databases">
        <title>Draft genome sequence of five rapidly growing Mycobacterium species.</title>
        <authorList>
            <person name="Katahira K."/>
            <person name="Gotou Y."/>
            <person name="Iida K."/>
            <person name="Ogura Y."/>
            <person name="Hayashi T."/>
        </authorList>
    </citation>
    <scope>NUCLEOTIDE SEQUENCE [LARGE SCALE GENOMIC DNA]</scope>
    <source>
        <strain evidence="3">JCM6362</strain>
    </source>
</reference>
<dbReference type="Pfam" id="PF01609">
    <property type="entry name" value="DDE_Tnp_1"/>
    <property type="match status" value="1"/>
</dbReference>
<gene>
    <name evidence="2" type="ORF">RMCT_4696</name>
</gene>
<name>A0A100XJI2_MYCTH</name>
<reference evidence="2 3" key="1">
    <citation type="journal article" date="2016" name="Genome Announc.">
        <title>Draft Genome Sequences of Five Rapidly Growing Mycobacterium Species, M. thermoresistibile, M. fortuitum subsp. acetamidolyticum, M. canariasense, M. brisbanense, and M. novocastrense.</title>
        <authorList>
            <person name="Katahira K."/>
            <person name="Ogura Y."/>
            <person name="Gotoh Y."/>
            <person name="Hayashi T."/>
        </authorList>
    </citation>
    <scope>NUCLEOTIDE SEQUENCE [LARGE SCALE GENOMIC DNA]</scope>
    <source>
        <strain evidence="2 3">JCM6362</strain>
    </source>
</reference>
<dbReference type="GO" id="GO:0006313">
    <property type="term" value="P:DNA transposition"/>
    <property type="evidence" value="ECO:0007669"/>
    <property type="project" value="InterPro"/>
</dbReference>
<evidence type="ECO:0000313" key="2">
    <source>
        <dbReference type="EMBL" id="GAT17727.1"/>
    </source>
</evidence>
<dbReference type="Proteomes" id="UP000069654">
    <property type="component" value="Unassembled WGS sequence"/>
</dbReference>
<dbReference type="EMBL" id="BCTB01000071">
    <property type="protein sequence ID" value="GAT17727.1"/>
    <property type="molecule type" value="Genomic_DNA"/>
</dbReference>
<dbReference type="PANTHER" id="PTHR30007">
    <property type="entry name" value="PHP DOMAIN PROTEIN"/>
    <property type="match status" value="1"/>
</dbReference>
<feature type="domain" description="Transposase IS4-like" evidence="1">
    <location>
        <begin position="3"/>
        <end position="101"/>
    </location>
</feature>
<dbReference type="STRING" id="1797.RMCT_4696"/>
<dbReference type="PANTHER" id="PTHR30007:SF1">
    <property type="entry name" value="BLR1914 PROTEIN"/>
    <property type="match status" value="1"/>
</dbReference>
<dbReference type="InterPro" id="IPR002559">
    <property type="entry name" value="Transposase_11"/>
</dbReference>
<sequence>MIVDRHGTPLAVSLTGGNRHDVTQLMPLVEAIPRIRGRRGRPRNRPRRLFADRGYDYDKYRNLLREKGITPMIARRGAAHGSGLGKVRWVVERTFAWLHQF</sequence>
<feature type="non-terminal residue" evidence="2">
    <location>
        <position position="101"/>
    </location>
</feature>
<accession>A0A100XJI2</accession>